<dbReference type="InterPro" id="IPR001841">
    <property type="entry name" value="Znf_RING"/>
</dbReference>
<comment type="subcellular location">
    <subcellularLocation>
        <location evidence="2">Membrane</location>
        <topology evidence="2">Single-pass membrane protein</topology>
    </subcellularLocation>
</comment>
<evidence type="ECO:0000313" key="18">
    <source>
        <dbReference type="EMBL" id="GKV35436.1"/>
    </source>
</evidence>
<comment type="caution">
    <text evidence="18">The sequence shown here is derived from an EMBL/GenBank/DDBJ whole genome shotgun (WGS) entry which is preliminary data.</text>
</comment>
<dbReference type="Gene3D" id="3.30.40.10">
    <property type="entry name" value="Zinc/RING finger domain, C3HC4 (zinc finger)"/>
    <property type="match status" value="1"/>
</dbReference>
<evidence type="ECO:0000313" key="19">
    <source>
        <dbReference type="Proteomes" id="UP001054252"/>
    </source>
</evidence>
<evidence type="ECO:0000256" key="9">
    <source>
        <dbReference type="ARBA" id="ARBA00022786"/>
    </source>
</evidence>
<organism evidence="18 19">
    <name type="scientific">Rubroshorea leprosula</name>
    <dbReference type="NCBI Taxonomy" id="152421"/>
    <lineage>
        <taxon>Eukaryota</taxon>
        <taxon>Viridiplantae</taxon>
        <taxon>Streptophyta</taxon>
        <taxon>Embryophyta</taxon>
        <taxon>Tracheophyta</taxon>
        <taxon>Spermatophyta</taxon>
        <taxon>Magnoliopsida</taxon>
        <taxon>eudicotyledons</taxon>
        <taxon>Gunneridae</taxon>
        <taxon>Pentapetalae</taxon>
        <taxon>rosids</taxon>
        <taxon>malvids</taxon>
        <taxon>Malvales</taxon>
        <taxon>Dipterocarpaceae</taxon>
        <taxon>Rubroshorea</taxon>
    </lineage>
</organism>
<dbReference type="FunFam" id="3.30.40.10:FF:000233">
    <property type="entry name" value="RING-H2 finger protein ATL54"/>
    <property type="match status" value="1"/>
</dbReference>
<evidence type="ECO:0000256" key="2">
    <source>
        <dbReference type="ARBA" id="ARBA00004167"/>
    </source>
</evidence>
<evidence type="ECO:0000256" key="3">
    <source>
        <dbReference type="ARBA" id="ARBA00004906"/>
    </source>
</evidence>
<evidence type="ECO:0000256" key="1">
    <source>
        <dbReference type="ARBA" id="ARBA00000900"/>
    </source>
</evidence>
<keyword evidence="7" id="KW-0479">Metal-binding</keyword>
<sequence length="358" mass="40130">MDVQFRHRKLMSVPINKTLADFCFQNCNQSCSPSICWQSCSDFCISCGFPPPNHPSTKPHKFLIITFAVLATTLLALCFFVIYARCYSGRSGSRRRTRPQILEVRSIRDDFIDEDQGPVLDHPIWYIRTVGLPPAVISSIAVFKYKKGDGLVEGTECSVCLNEFQEDENLRLLPKCNHAFHIPCIDTWLTSHLNCPLCRAPIVSNTAIESSPEVNREELVTGEESQIGVLEENGESDQGEPEVGSSEVRVRTEEAEETPVQERGEASQPIRRSVSLDSIAASKIIREIANSGDQLVKERESRVVIVPRRLRRSRKFLRLMGSSSGRTLQIGPVSLKRSSSYIGTLPRCSKNHPIVRSL</sequence>
<keyword evidence="11 16" id="KW-1133">Transmembrane helix</keyword>
<protein>
    <recommendedName>
        <fullName evidence="4">RING-type E3 ubiquitin transferase</fullName>
        <ecNumber evidence="4">2.3.2.27</ecNumber>
    </recommendedName>
</protein>
<evidence type="ECO:0000256" key="12">
    <source>
        <dbReference type="ARBA" id="ARBA00023136"/>
    </source>
</evidence>
<keyword evidence="12 16" id="KW-0472">Membrane</keyword>
<keyword evidence="8 14" id="KW-0863">Zinc-finger</keyword>
<comment type="pathway">
    <text evidence="3">Protein modification; protein ubiquitination.</text>
</comment>
<dbReference type="Proteomes" id="UP001054252">
    <property type="component" value="Unassembled WGS sequence"/>
</dbReference>
<evidence type="ECO:0000256" key="5">
    <source>
        <dbReference type="ARBA" id="ARBA00022679"/>
    </source>
</evidence>
<name>A0AAV5LDU3_9ROSI</name>
<keyword evidence="5" id="KW-0808">Transferase</keyword>
<evidence type="ECO:0000256" key="6">
    <source>
        <dbReference type="ARBA" id="ARBA00022692"/>
    </source>
</evidence>
<dbReference type="GO" id="GO:0016567">
    <property type="term" value="P:protein ubiquitination"/>
    <property type="evidence" value="ECO:0007669"/>
    <property type="project" value="InterPro"/>
</dbReference>
<gene>
    <name evidence="18" type="ORF">SLEP1_g43699</name>
</gene>
<keyword evidence="19" id="KW-1185">Reference proteome</keyword>
<dbReference type="InterPro" id="IPR044600">
    <property type="entry name" value="ATL1/ATL16-like"/>
</dbReference>
<evidence type="ECO:0000256" key="10">
    <source>
        <dbReference type="ARBA" id="ARBA00022833"/>
    </source>
</evidence>
<feature type="region of interest" description="Disordered" evidence="15">
    <location>
        <begin position="229"/>
        <end position="271"/>
    </location>
</feature>
<evidence type="ECO:0000256" key="15">
    <source>
        <dbReference type="SAM" id="MobiDB-lite"/>
    </source>
</evidence>
<evidence type="ECO:0000256" key="7">
    <source>
        <dbReference type="ARBA" id="ARBA00022723"/>
    </source>
</evidence>
<dbReference type="EMBL" id="BPVZ01000110">
    <property type="protein sequence ID" value="GKV35436.1"/>
    <property type="molecule type" value="Genomic_DNA"/>
</dbReference>
<comment type="similarity">
    <text evidence="13">Belongs to the RING-type zinc finger family. ATL subfamily.</text>
</comment>
<dbReference type="EC" id="2.3.2.27" evidence="4"/>
<dbReference type="AlphaFoldDB" id="A0AAV5LDU3"/>
<evidence type="ECO:0000256" key="8">
    <source>
        <dbReference type="ARBA" id="ARBA00022771"/>
    </source>
</evidence>
<dbReference type="InterPro" id="IPR013083">
    <property type="entry name" value="Znf_RING/FYVE/PHD"/>
</dbReference>
<dbReference type="PANTHER" id="PTHR46913:SF19">
    <property type="entry name" value="RING-TYPE E3 UBIQUITIN TRANSFERASE"/>
    <property type="match status" value="1"/>
</dbReference>
<keyword evidence="9" id="KW-0833">Ubl conjugation pathway</keyword>
<dbReference type="CDD" id="cd16461">
    <property type="entry name" value="RING-H2_EL5-like"/>
    <property type="match status" value="1"/>
</dbReference>
<evidence type="ECO:0000256" key="4">
    <source>
        <dbReference type="ARBA" id="ARBA00012483"/>
    </source>
</evidence>
<feature type="domain" description="RING-type" evidence="17">
    <location>
        <begin position="157"/>
        <end position="199"/>
    </location>
</feature>
<accession>A0AAV5LDU3</accession>
<dbReference type="Pfam" id="PF13639">
    <property type="entry name" value="zf-RING_2"/>
    <property type="match status" value="1"/>
</dbReference>
<comment type="catalytic activity">
    <reaction evidence="1">
        <text>S-ubiquitinyl-[E2 ubiquitin-conjugating enzyme]-L-cysteine + [acceptor protein]-L-lysine = [E2 ubiquitin-conjugating enzyme]-L-cysteine + N(6)-ubiquitinyl-[acceptor protein]-L-lysine.</text>
        <dbReference type="EC" id="2.3.2.27"/>
    </reaction>
</comment>
<evidence type="ECO:0000256" key="14">
    <source>
        <dbReference type="PROSITE-ProRule" id="PRU00175"/>
    </source>
</evidence>
<dbReference type="GO" id="GO:0061630">
    <property type="term" value="F:ubiquitin protein ligase activity"/>
    <property type="evidence" value="ECO:0007669"/>
    <property type="project" value="UniProtKB-EC"/>
</dbReference>
<dbReference type="GO" id="GO:0016020">
    <property type="term" value="C:membrane"/>
    <property type="evidence" value="ECO:0007669"/>
    <property type="project" value="UniProtKB-SubCell"/>
</dbReference>
<dbReference type="SUPFAM" id="SSF57850">
    <property type="entry name" value="RING/U-box"/>
    <property type="match status" value="1"/>
</dbReference>
<evidence type="ECO:0000256" key="16">
    <source>
        <dbReference type="SAM" id="Phobius"/>
    </source>
</evidence>
<feature type="transmembrane region" description="Helical" evidence="16">
    <location>
        <begin position="62"/>
        <end position="86"/>
    </location>
</feature>
<evidence type="ECO:0000256" key="11">
    <source>
        <dbReference type="ARBA" id="ARBA00022989"/>
    </source>
</evidence>
<dbReference type="PANTHER" id="PTHR46913">
    <property type="entry name" value="RING-H2 FINGER PROTEIN ATL16"/>
    <property type="match status" value="1"/>
</dbReference>
<dbReference type="SMART" id="SM00184">
    <property type="entry name" value="RING"/>
    <property type="match status" value="1"/>
</dbReference>
<dbReference type="PROSITE" id="PS50089">
    <property type="entry name" value="ZF_RING_2"/>
    <property type="match status" value="1"/>
</dbReference>
<dbReference type="GO" id="GO:0008270">
    <property type="term" value="F:zinc ion binding"/>
    <property type="evidence" value="ECO:0007669"/>
    <property type="project" value="UniProtKB-KW"/>
</dbReference>
<reference evidence="18 19" key="1">
    <citation type="journal article" date="2021" name="Commun. Biol.">
        <title>The genome of Shorea leprosula (Dipterocarpaceae) highlights the ecological relevance of drought in aseasonal tropical rainforests.</title>
        <authorList>
            <person name="Ng K.K.S."/>
            <person name="Kobayashi M.J."/>
            <person name="Fawcett J.A."/>
            <person name="Hatakeyama M."/>
            <person name="Paape T."/>
            <person name="Ng C.H."/>
            <person name="Ang C.C."/>
            <person name="Tnah L.H."/>
            <person name="Lee C.T."/>
            <person name="Nishiyama T."/>
            <person name="Sese J."/>
            <person name="O'Brien M.J."/>
            <person name="Copetti D."/>
            <person name="Mohd Noor M.I."/>
            <person name="Ong R.C."/>
            <person name="Putra M."/>
            <person name="Sireger I.Z."/>
            <person name="Indrioko S."/>
            <person name="Kosugi Y."/>
            <person name="Izuno A."/>
            <person name="Isagi Y."/>
            <person name="Lee S.L."/>
            <person name="Shimizu K.K."/>
        </authorList>
    </citation>
    <scope>NUCLEOTIDE SEQUENCE [LARGE SCALE GENOMIC DNA]</scope>
    <source>
        <strain evidence="18">214</strain>
    </source>
</reference>
<evidence type="ECO:0000256" key="13">
    <source>
        <dbReference type="ARBA" id="ARBA00024209"/>
    </source>
</evidence>
<keyword evidence="10" id="KW-0862">Zinc</keyword>
<keyword evidence="6 16" id="KW-0812">Transmembrane</keyword>
<proteinExistence type="inferred from homology"/>
<evidence type="ECO:0000259" key="17">
    <source>
        <dbReference type="PROSITE" id="PS50089"/>
    </source>
</evidence>